<dbReference type="EMBL" id="ML735236">
    <property type="protein sequence ID" value="KAE8392529.1"/>
    <property type="molecule type" value="Genomic_DNA"/>
</dbReference>
<dbReference type="InterPro" id="IPR029063">
    <property type="entry name" value="SAM-dependent_MTases_sf"/>
</dbReference>
<dbReference type="PANTHER" id="PTHR43712:SF2">
    <property type="entry name" value="O-METHYLTRANSFERASE CICE"/>
    <property type="match status" value="1"/>
</dbReference>
<dbReference type="Gene3D" id="3.40.50.150">
    <property type="entry name" value="Vaccinia Virus protein VP39"/>
    <property type="match status" value="1"/>
</dbReference>
<proteinExistence type="predicted"/>
<organism evidence="1">
    <name type="scientific">Petromyces alliaceus</name>
    <name type="common">Aspergillus alliaceus</name>
    <dbReference type="NCBI Taxonomy" id="209559"/>
    <lineage>
        <taxon>Eukaryota</taxon>
        <taxon>Fungi</taxon>
        <taxon>Dikarya</taxon>
        <taxon>Ascomycota</taxon>
        <taxon>Pezizomycotina</taxon>
        <taxon>Eurotiomycetes</taxon>
        <taxon>Eurotiomycetidae</taxon>
        <taxon>Eurotiales</taxon>
        <taxon>Aspergillaceae</taxon>
        <taxon>Aspergillus</taxon>
        <taxon>Aspergillus subgen. Circumdati</taxon>
    </lineage>
</organism>
<dbReference type="PANTHER" id="PTHR43712">
    <property type="entry name" value="PUTATIVE (AFU_ORTHOLOGUE AFUA_4G14580)-RELATED"/>
    <property type="match status" value="1"/>
</dbReference>
<dbReference type="Proteomes" id="UP000326877">
    <property type="component" value="Unassembled WGS sequence"/>
</dbReference>
<dbReference type="OrthoDB" id="2410195at2759"/>
<evidence type="ECO:0008006" key="2">
    <source>
        <dbReference type="Google" id="ProtNLM"/>
    </source>
</evidence>
<sequence length="159" mass="18096">MGPPQYAHKTTCTTWEWLSLNLSALDRFNTFREGNRASRLHWASPEAVVMTCSGSKGGSSMHLEIWRFLGGGELPVMIDDIFHLDGSLKRGKHGLFQPQPIKGARAYYRNLIMHDWSDENCKIILGHVTAATEKGYPKLLIEDNIFLTNTLKSWRLFMT</sequence>
<gene>
    <name evidence="1" type="ORF">BDV23DRAFT_181461</name>
</gene>
<accession>A0A5N7CF53</accession>
<name>A0A5N7CF53_PETAA</name>
<protein>
    <recommendedName>
        <fullName evidence="2">O-methyltransferase domain-containing protein</fullName>
    </recommendedName>
</protein>
<dbReference type="AlphaFoldDB" id="A0A5N7CF53"/>
<reference evidence="1" key="1">
    <citation type="submission" date="2019-04" db="EMBL/GenBank/DDBJ databases">
        <title>Friends and foes A comparative genomics studyof 23 Aspergillus species from section Flavi.</title>
        <authorList>
            <consortium name="DOE Joint Genome Institute"/>
            <person name="Kjaerbolling I."/>
            <person name="Vesth T."/>
            <person name="Frisvad J.C."/>
            <person name="Nybo J.L."/>
            <person name="Theobald S."/>
            <person name="Kildgaard S."/>
            <person name="Isbrandt T."/>
            <person name="Kuo A."/>
            <person name="Sato A."/>
            <person name="Lyhne E.K."/>
            <person name="Kogle M.E."/>
            <person name="Wiebenga A."/>
            <person name="Kun R.S."/>
            <person name="Lubbers R.J."/>
            <person name="Makela M.R."/>
            <person name="Barry K."/>
            <person name="Chovatia M."/>
            <person name="Clum A."/>
            <person name="Daum C."/>
            <person name="Haridas S."/>
            <person name="He G."/>
            <person name="LaButti K."/>
            <person name="Lipzen A."/>
            <person name="Mondo S."/>
            <person name="Riley R."/>
            <person name="Salamov A."/>
            <person name="Simmons B.A."/>
            <person name="Magnuson J.K."/>
            <person name="Henrissat B."/>
            <person name="Mortensen U.H."/>
            <person name="Larsen T.O."/>
            <person name="Devries R.P."/>
            <person name="Grigoriev I.V."/>
            <person name="Machida M."/>
            <person name="Baker S.E."/>
            <person name="Andersen M.R."/>
        </authorList>
    </citation>
    <scope>NUCLEOTIDE SEQUENCE [LARGE SCALE GENOMIC DNA]</scope>
    <source>
        <strain evidence="1">IBT 14317</strain>
    </source>
</reference>
<evidence type="ECO:0000313" key="1">
    <source>
        <dbReference type="EMBL" id="KAE8392529.1"/>
    </source>
</evidence>